<dbReference type="Proteomes" id="UP000030746">
    <property type="component" value="Unassembled WGS sequence"/>
</dbReference>
<feature type="compositionally biased region" description="Low complexity" evidence="1">
    <location>
        <begin position="520"/>
        <end position="536"/>
    </location>
</feature>
<dbReference type="CDD" id="cd00030">
    <property type="entry name" value="C2"/>
    <property type="match status" value="1"/>
</dbReference>
<dbReference type="OMA" id="CYMPVVD"/>
<feature type="region of interest" description="Disordered" evidence="1">
    <location>
        <begin position="441"/>
        <end position="460"/>
    </location>
</feature>
<evidence type="ECO:0000256" key="1">
    <source>
        <dbReference type="SAM" id="MobiDB-lite"/>
    </source>
</evidence>
<keyword evidence="4" id="KW-1185">Reference proteome</keyword>
<feature type="region of interest" description="Disordered" evidence="1">
    <location>
        <begin position="2262"/>
        <end position="2381"/>
    </location>
</feature>
<feature type="domain" description="C2" evidence="2">
    <location>
        <begin position="1851"/>
        <end position="1990"/>
    </location>
</feature>
<dbReference type="InterPro" id="IPR035892">
    <property type="entry name" value="C2_domain_sf"/>
</dbReference>
<feature type="compositionally biased region" description="Low complexity" evidence="1">
    <location>
        <begin position="441"/>
        <end position="450"/>
    </location>
</feature>
<dbReference type="SUPFAM" id="SSF49562">
    <property type="entry name" value="C2 domain (Calcium/lipid-binding domain, CaLB)"/>
    <property type="match status" value="3"/>
</dbReference>
<dbReference type="GO" id="GO:0071539">
    <property type="term" value="P:protein localization to centrosome"/>
    <property type="evidence" value="ECO:0007669"/>
    <property type="project" value="TreeGrafter"/>
</dbReference>
<feature type="compositionally biased region" description="Basic and acidic residues" evidence="1">
    <location>
        <begin position="2575"/>
        <end position="2620"/>
    </location>
</feature>
<dbReference type="GO" id="GO:0005814">
    <property type="term" value="C:centriole"/>
    <property type="evidence" value="ECO:0007669"/>
    <property type="project" value="TreeGrafter"/>
</dbReference>
<feature type="compositionally biased region" description="Polar residues" evidence="1">
    <location>
        <begin position="1842"/>
        <end position="1857"/>
    </location>
</feature>
<dbReference type="GO" id="GO:0061511">
    <property type="term" value="P:centriole elongation"/>
    <property type="evidence" value="ECO:0007669"/>
    <property type="project" value="TreeGrafter"/>
</dbReference>
<feature type="region of interest" description="Disordered" evidence="1">
    <location>
        <begin position="899"/>
        <end position="951"/>
    </location>
</feature>
<dbReference type="InterPro" id="IPR000008">
    <property type="entry name" value="C2_dom"/>
</dbReference>
<reference evidence="3 4" key="1">
    <citation type="journal article" date="2013" name="Nature">
        <title>Insights into bilaterian evolution from three spiralian genomes.</title>
        <authorList>
            <person name="Simakov O."/>
            <person name="Marletaz F."/>
            <person name="Cho S.J."/>
            <person name="Edsinger-Gonzales E."/>
            <person name="Havlak P."/>
            <person name="Hellsten U."/>
            <person name="Kuo D.H."/>
            <person name="Larsson T."/>
            <person name="Lv J."/>
            <person name="Arendt D."/>
            <person name="Savage R."/>
            <person name="Osoegawa K."/>
            <person name="de Jong P."/>
            <person name="Grimwood J."/>
            <person name="Chapman J.A."/>
            <person name="Shapiro H."/>
            <person name="Aerts A."/>
            <person name="Otillar R.P."/>
            <person name="Terry A.Y."/>
            <person name="Boore J.L."/>
            <person name="Grigoriev I.V."/>
            <person name="Lindberg D.R."/>
            <person name="Seaver E.C."/>
            <person name="Weisblat D.A."/>
            <person name="Putnam N.H."/>
            <person name="Rokhsar D.S."/>
        </authorList>
    </citation>
    <scope>NUCLEOTIDE SEQUENCE [LARGE SCALE GENOMIC DNA]</scope>
</reference>
<dbReference type="GeneID" id="20239919"/>
<feature type="compositionally biased region" description="Polar residues" evidence="1">
    <location>
        <begin position="2126"/>
        <end position="2136"/>
    </location>
</feature>
<accession>V3ZEF6</accession>
<proteinExistence type="predicted"/>
<feature type="region of interest" description="Disordered" evidence="1">
    <location>
        <begin position="2523"/>
        <end position="2620"/>
    </location>
</feature>
<dbReference type="Pfam" id="PF25339">
    <property type="entry name" value="C2_C2CD3_N"/>
    <property type="match status" value="1"/>
</dbReference>
<dbReference type="OrthoDB" id="79771at2759"/>
<feature type="region of interest" description="Disordered" evidence="1">
    <location>
        <begin position="2166"/>
        <end position="2196"/>
    </location>
</feature>
<dbReference type="SMART" id="SM00239">
    <property type="entry name" value="C2"/>
    <property type="match status" value="3"/>
</dbReference>
<evidence type="ECO:0000259" key="2">
    <source>
        <dbReference type="PROSITE" id="PS50004"/>
    </source>
</evidence>
<feature type="compositionally biased region" description="Basic and acidic residues" evidence="1">
    <location>
        <begin position="2317"/>
        <end position="2326"/>
    </location>
</feature>
<dbReference type="GO" id="GO:0060271">
    <property type="term" value="P:cilium assembly"/>
    <property type="evidence" value="ECO:0007669"/>
    <property type="project" value="TreeGrafter"/>
</dbReference>
<dbReference type="PANTHER" id="PTHR21254:SF1">
    <property type="entry name" value="C2 DOMAIN-CONTAINING PROTEIN 3"/>
    <property type="match status" value="1"/>
</dbReference>
<sequence length="2828" mass="314853">MPKKKGNGEKSSKTRDKFGAQMIEDVKVFTSLPPQVDGQLRCFCKVAVEEIIWSTDIPNPPVLTLVRTKWWGEDGEGSTFKPVDVLQQGRTTFCTTARYPIRSGLKQFTSYLNDMGCLTLEVLSGPMAIAVGTAEITEISSLSNMKPISGLIPVFNPEDQQIAELKVSIVIEPLMASYDSMGSIPTTDISMEMHVTQESALPHRVLPEPHSHLPPKPDDDLFVSPASHLNDDSQRVENGISLRYADDLRQTLNYDLPDVKVKDIAPVTNGSTVSITENGEVVTTRDKFSPPTKHLVHSVDSGFNSVRDVRRSAEGSDVLSVLLNRGNKLRDAMIVSTLPPTKSTSQPDNLNNIHDTSFRHSTGNLYKDYTSQRDIVPSSSSNTDTGVKAVDLVLHSPVRSRDFQSLNLETPDATLILDYQHFALSESTLFVNMMLEMVNSNRSPGSSLSSDPEILSDSHDPLQEDDIINELFYKYSDSEGSALSDFSPEEPVRAARSRSRSGGRSRSEAKSRSGARSRSRSNSTGRSRSRSNSASSLKDAGNMRPPSRRSSISTLSNIPVLEPEKKKKVRKSRSTSKSGTSTNVKRKGSKKRSVSKTRSRGSSVSDFSENEMASTPRSEISRVSFDMMDSDLEDTAKEPPASSSKKSIDGLSVERLTLLGRVHVARVSIDSLDLNDLNLSISSKKNSKSLKSGKPPRPASKTKRHNTYFIEYQFPVVATSRDKYSPNAMATEVMRVASKNIKNGVVSFNHRSVFPIMFDGTSVDKWWKSALIFKIFAREPGQKTPTAIGSCGFPLKSILRSDGLFINRSIEIRETGRSGSVVNGSARGSGSLLGNLQVSVELASDHKDFATALARTKIAEISGKTKIVPLPQPTPAPPPIVSDTIISDLENHIKNTQIVTSQPSVQQHPISDSYPSSSTNHIAQNSQPNTAPSNQISQNILPSTNQQPYINQLPSTTNQQVEDIVPNQSELRSHPNPSSTMYQLPTSRPNITVDDVEALTLNMLLFIPDGRNITIQGIPPLHMVNKRPVLIHQQQQQQLGNRDMTARNTYLVCRMFWCNDAVSSNVCWGSSQPNYNFLQIVPVLMTPSLLERMRNNFMIIEVWDKKTTAENDKLIGIIKLSLHQFFMSFRERKIANALIKSQFPVVAVDNFLPILDPFTGYQFGQIHVLLAMGSTEQVTVLQRQRIEGENSAPERPQHHLERQDLFSKEAIYKTDLQPNSVEHCFELSIEGIKNLKLFENMIWGEADCFVQYHFPTQLETDGVKHATPTLRSYRTGTTLCIPDPVFNDGNRHRITLDQGVPVQRELLTACANSSGGSGGLPFEVWCRYYHPNVRDQVIAKATLPLAKLCAMVTMQKRGEPSIQTFQLPLSHNTMTTNTDPELKTKCMDSGMLDVTLHYKTQLLKNDVNLNRPISRSINTSNVCISVGVIKAAGLKTAAEHVARFDQSMEYPSEVGVNTYIRIKLSFLQQGERLTKTVARTFAPEFSHYLDFPCPLLFTQPLADAQSLAEILESAEAVFEVWHQVPGSMGIANPSNQSDDYKPSTSNRTSDTLLGTVTLSLYSLLTKKTGINGWQPIIRPTIGWNQSVDQSEDNFLQSESSEFTGLHRVVGGLELSVRFANPEDRDHVISSGRSVGWSPIDSNLETVDWDLDGVSNKDYSKIKIGIDYICFPLNNAIVTGQTVLDRNARCYVRYKFYDKRAVISKNVTMETNDASYVVCSLNHKHQYILPKSSTYQWYLQEERLEVQVWVTYSRKDRGEKRPKQRDKLIGSAFIELEQLSRHNRSQHRISGVYPLIKPGCNKMRGSCLQLQIGIKPHHTQNGDSSDEEIDLLVSDTEQDYDSQDSFHQLTSRTGTSPSKQHDRTAGLNTENSFMVHVSIERAMHLPTVSHKDRSEEVAPTSYVSYQISDKSKPIHTDIFPSSTAPIWDHSRETRIPNTYLIQDNKNLVLKVWHKPSDAAKSPDKSSDRVLGFVSVDLSPLSSGLLQICGWYNILDFNGQCQGQMKVNITPQTNLSPQRNTDSQQINSSVPSIPLFTPWTSIYSTAIPDTSSVPSQIHLDTLSNQSQLTQQPTVTMTTQHWNPNFSFKMDNSSSKSFLFSSLRKQLDDLDSITETFKNRLGHPEPQVLTAQTSSYQNGSDEKSNGLMSESSADSHVLVNTVINSNGRSTHSAVDSGAFSIDNSKSDHSRSQDSNFSNSVPTYQSLPIITSSNVPVSNSVENSTIEITTCDSIRNNIQTLLNSHPVMTVTQALSYENQKFDAENSTGFVPRSYVPSESEFMPIDPPTARSQSKSEDVNGHLGTNENAWNSEGEESEDERVENYHRYRDILDDDDGDDLEDDEGQEVITPRAINDFSGFYAKNRDYSERGNGPRTWPQQPEQDTYDIDEQILNSIGRYTSEIDQSKSVIEIHGQDLNESQQTLPGGDDDRRDSRQPHSSAFKDSWLSDDDPECQTPTQIRHESEFHTTNQSTESHDSAANQLLSRVELIDTLTSTTERLVFNQQVMVESTENPKYHHSRNMLSRVELESVDSGTTHLPDSGSSKASRQSSAQSRNSGAAAARNEDRITTESSSLTPCSHTEERPQSESTPRSHDSVQMSHDDARMSHDQSHDDVQMSHDHDQSRDCIRMSHDQSHDDARMSHDQSHDEGVVTCRTDDLDTYISQGQNRHLIYSMSSDDSQPFQFREGLKLGSHDFPTSRTVEGYVQTEVHSDRTTDSGLESATKSSQDDKETFSMFDDTVAEKASMPNFFPDFGEMQASMKALQLATSAVGKATDTEKLTSRSANKAHAASELAAKIASKTKVTAAKTKSRQLPTADEAKRIAKIFAAKLNK</sequence>
<feature type="region of interest" description="Disordered" evidence="1">
    <location>
        <begin position="2704"/>
        <end position="2726"/>
    </location>
</feature>
<feature type="compositionally biased region" description="Low complexity" evidence="1">
    <location>
        <begin position="2536"/>
        <end position="2557"/>
    </location>
</feature>
<evidence type="ECO:0000313" key="3">
    <source>
        <dbReference type="EMBL" id="ESO89518.1"/>
    </source>
</evidence>
<evidence type="ECO:0000313" key="4">
    <source>
        <dbReference type="Proteomes" id="UP000030746"/>
    </source>
</evidence>
<dbReference type="GO" id="GO:0034451">
    <property type="term" value="C:centriolar satellite"/>
    <property type="evidence" value="ECO:0007669"/>
    <property type="project" value="TreeGrafter"/>
</dbReference>
<feature type="region of interest" description="Disordered" evidence="1">
    <location>
        <begin position="480"/>
        <end position="623"/>
    </location>
</feature>
<organism evidence="3 4">
    <name type="scientific">Lottia gigantea</name>
    <name type="common">Giant owl limpet</name>
    <dbReference type="NCBI Taxonomy" id="225164"/>
    <lineage>
        <taxon>Eukaryota</taxon>
        <taxon>Metazoa</taxon>
        <taxon>Spiralia</taxon>
        <taxon>Lophotrochozoa</taxon>
        <taxon>Mollusca</taxon>
        <taxon>Gastropoda</taxon>
        <taxon>Patellogastropoda</taxon>
        <taxon>Lottioidea</taxon>
        <taxon>Lottiidae</taxon>
        <taxon>Lottia</taxon>
    </lineage>
</organism>
<dbReference type="CTD" id="20239919"/>
<dbReference type="Pfam" id="PF00168">
    <property type="entry name" value="C2"/>
    <property type="match status" value="2"/>
</dbReference>
<feature type="region of interest" description="Disordered" evidence="1">
    <location>
        <begin position="2115"/>
        <end position="2148"/>
    </location>
</feature>
<feature type="compositionally biased region" description="Polar residues" evidence="1">
    <location>
        <begin position="548"/>
        <end position="557"/>
    </location>
</feature>
<feature type="compositionally biased region" description="Polar residues" evidence="1">
    <location>
        <begin position="2712"/>
        <end position="2721"/>
    </location>
</feature>
<dbReference type="EMBL" id="KB202591">
    <property type="protein sequence ID" value="ESO89518.1"/>
    <property type="molecule type" value="Genomic_DNA"/>
</dbReference>
<gene>
    <name evidence="3" type="ORF">LOTGIDRAFT_165110</name>
</gene>
<dbReference type="RefSeq" id="XP_009059876.1">
    <property type="nucleotide sequence ID" value="XM_009061628.1"/>
</dbReference>
<feature type="compositionally biased region" description="Acidic residues" evidence="1">
    <location>
        <begin position="2327"/>
        <end position="2341"/>
    </location>
</feature>
<feature type="region of interest" description="Disordered" evidence="1">
    <location>
        <begin position="2411"/>
        <end position="2451"/>
    </location>
</feature>
<dbReference type="PROSITE" id="PS50004">
    <property type="entry name" value="C2"/>
    <property type="match status" value="1"/>
</dbReference>
<dbReference type="STRING" id="225164.V3ZEF6"/>
<dbReference type="Gene3D" id="2.60.40.150">
    <property type="entry name" value="C2 domain"/>
    <property type="match status" value="3"/>
</dbReference>
<protein>
    <recommendedName>
        <fullName evidence="2">C2 domain-containing protein</fullName>
    </recommendedName>
</protein>
<dbReference type="InterPro" id="IPR057537">
    <property type="entry name" value="C2_C2CD3_N"/>
</dbReference>
<feature type="compositionally biased region" description="Polar residues" evidence="1">
    <location>
        <begin position="2565"/>
        <end position="2574"/>
    </location>
</feature>
<feature type="region of interest" description="Disordered" evidence="1">
    <location>
        <begin position="1839"/>
        <end position="1867"/>
    </location>
</feature>
<dbReference type="PANTHER" id="PTHR21254">
    <property type="entry name" value="C2 DOMAIN-CONTAINING PROTEIN 3"/>
    <property type="match status" value="1"/>
</dbReference>
<dbReference type="KEGG" id="lgi:LOTGIDRAFT_165110"/>
<dbReference type="HOGENOM" id="CLU_226748_0_0_1"/>
<feature type="compositionally biased region" description="Basic residues" evidence="1">
    <location>
        <begin position="584"/>
        <end position="599"/>
    </location>
</feature>
<name>V3ZEF6_LOTGI</name>